<protein>
    <submittedName>
        <fullName evidence="2">Uncharacterized protein</fullName>
    </submittedName>
</protein>
<sequence>MKISHVTTESGRPVTLLFGAEQVEVREVSQARQRAVRACAGGLILAAGLALVAVSAGDRAIPGLDTGLWIAAGVALLAALAGAAWWFVVARRERGATAEIIQAASVVDAKSRSEPPKVTVSLTLAEGGERQFEAVGHAGALLSAGFGRLLSV</sequence>
<keyword evidence="1" id="KW-0812">Transmembrane</keyword>
<dbReference type="EMBL" id="JAENHO010000011">
    <property type="protein sequence ID" value="MBL7259519.1"/>
    <property type="molecule type" value="Genomic_DNA"/>
</dbReference>
<gene>
    <name evidence="2" type="ORF">JKJ07_34905</name>
</gene>
<evidence type="ECO:0000313" key="3">
    <source>
        <dbReference type="Proteomes" id="UP000598996"/>
    </source>
</evidence>
<feature type="transmembrane region" description="Helical" evidence="1">
    <location>
        <begin position="35"/>
        <end position="56"/>
    </location>
</feature>
<organism evidence="2 3">
    <name type="scientific">Paractinoplanes lichenicola</name>
    <dbReference type="NCBI Taxonomy" id="2802976"/>
    <lineage>
        <taxon>Bacteria</taxon>
        <taxon>Bacillati</taxon>
        <taxon>Actinomycetota</taxon>
        <taxon>Actinomycetes</taxon>
        <taxon>Micromonosporales</taxon>
        <taxon>Micromonosporaceae</taxon>
        <taxon>Paractinoplanes</taxon>
    </lineage>
</organism>
<dbReference type="Proteomes" id="UP000598996">
    <property type="component" value="Unassembled WGS sequence"/>
</dbReference>
<comment type="caution">
    <text evidence="2">The sequence shown here is derived from an EMBL/GenBank/DDBJ whole genome shotgun (WGS) entry which is preliminary data.</text>
</comment>
<keyword evidence="1" id="KW-1133">Transmembrane helix</keyword>
<dbReference type="RefSeq" id="WP_202996214.1">
    <property type="nucleotide sequence ID" value="NZ_JAENHO010000011.1"/>
</dbReference>
<proteinExistence type="predicted"/>
<accession>A0ABS1VYE6</accession>
<evidence type="ECO:0000313" key="2">
    <source>
        <dbReference type="EMBL" id="MBL7259519.1"/>
    </source>
</evidence>
<keyword evidence="3" id="KW-1185">Reference proteome</keyword>
<evidence type="ECO:0000256" key="1">
    <source>
        <dbReference type="SAM" id="Phobius"/>
    </source>
</evidence>
<reference evidence="2 3" key="1">
    <citation type="submission" date="2021-01" db="EMBL/GenBank/DDBJ databases">
        <title>Actinoplanes sp. nov. LDG1-01 isolated from lichen.</title>
        <authorList>
            <person name="Saeng-In P."/>
            <person name="Phongsopitanun W."/>
            <person name="Kanchanasin P."/>
            <person name="Yuki M."/>
            <person name="Kudo T."/>
            <person name="Ohkuma M."/>
            <person name="Tanasupawat S."/>
        </authorList>
    </citation>
    <scope>NUCLEOTIDE SEQUENCE [LARGE SCALE GENOMIC DNA]</scope>
    <source>
        <strain evidence="2 3">LDG1-01</strain>
    </source>
</reference>
<keyword evidence="1" id="KW-0472">Membrane</keyword>
<feature type="transmembrane region" description="Helical" evidence="1">
    <location>
        <begin position="68"/>
        <end position="88"/>
    </location>
</feature>
<name>A0ABS1VYE6_9ACTN</name>